<dbReference type="Proteomes" id="UP001151287">
    <property type="component" value="Unassembled WGS sequence"/>
</dbReference>
<keyword evidence="4" id="KW-0547">Nucleotide-binding</keyword>
<name>A0A9Q0HKL0_9POAL</name>
<dbReference type="InterPro" id="IPR041118">
    <property type="entry name" value="Rx_N"/>
</dbReference>
<organism evidence="7 8">
    <name type="scientific">Rhynchospora breviuscula</name>
    <dbReference type="NCBI Taxonomy" id="2022672"/>
    <lineage>
        <taxon>Eukaryota</taxon>
        <taxon>Viridiplantae</taxon>
        <taxon>Streptophyta</taxon>
        <taxon>Embryophyta</taxon>
        <taxon>Tracheophyta</taxon>
        <taxon>Spermatophyta</taxon>
        <taxon>Magnoliopsida</taxon>
        <taxon>Liliopsida</taxon>
        <taxon>Poales</taxon>
        <taxon>Cyperaceae</taxon>
        <taxon>Cyperoideae</taxon>
        <taxon>Rhynchosporeae</taxon>
        <taxon>Rhynchospora</taxon>
    </lineage>
</organism>
<dbReference type="InterPro" id="IPR038005">
    <property type="entry name" value="RX-like_CC"/>
</dbReference>
<evidence type="ECO:0000313" key="7">
    <source>
        <dbReference type="EMBL" id="KAJ1689681.1"/>
    </source>
</evidence>
<evidence type="ECO:0000256" key="3">
    <source>
        <dbReference type="ARBA" id="ARBA00022737"/>
    </source>
</evidence>
<evidence type="ECO:0000313" key="8">
    <source>
        <dbReference type="Proteomes" id="UP001151287"/>
    </source>
</evidence>
<proteinExistence type="inferred from homology"/>
<evidence type="ECO:0000259" key="6">
    <source>
        <dbReference type="Pfam" id="PF18052"/>
    </source>
</evidence>
<dbReference type="EMBL" id="JAMQYH010000004">
    <property type="protein sequence ID" value="KAJ1689681.1"/>
    <property type="molecule type" value="Genomic_DNA"/>
</dbReference>
<dbReference type="Gene3D" id="1.20.5.4130">
    <property type="match status" value="1"/>
</dbReference>
<keyword evidence="5" id="KW-0611">Plant defense</keyword>
<evidence type="ECO:0000256" key="5">
    <source>
        <dbReference type="ARBA" id="ARBA00022821"/>
    </source>
</evidence>
<evidence type="ECO:0000256" key="2">
    <source>
        <dbReference type="ARBA" id="ARBA00022614"/>
    </source>
</evidence>
<comment type="similarity">
    <text evidence="1">Belongs to the disease resistance NB-LRR family.</text>
</comment>
<dbReference type="OrthoDB" id="696250at2759"/>
<dbReference type="Pfam" id="PF18052">
    <property type="entry name" value="Rx_N"/>
    <property type="match status" value="1"/>
</dbReference>
<evidence type="ECO:0000256" key="1">
    <source>
        <dbReference type="ARBA" id="ARBA00008894"/>
    </source>
</evidence>
<reference evidence="7" key="1">
    <citation type="journal article" date="2022" name="Cell">
        <title>Repeat-based holocentromeres influence genome architecture and karyotype evolution.</title>
        <authorList>
            <person name="Hofstatter P.G."/>
            <person name="Thangavel G."/>
            <person name="Lux T."/>
            <person name="Neumann P."/>
            <person name="Vondrak T."/>
            <person name="Novak P."/>
            <person name="Zhang M."/>
            <person name="Costa L."/>
            <person name="Castellani M."/>
            <person name="Scott A."/>
            <person name="Toegelov H."/>
            <person name="Fuchs J."/>
            <person name="Mata-Sucre Y."/>
            <person name="Dias Y."/>
            <person name="Vanzela A.L.L."/>
            <person name="Huettel B."/>
            <person name="Almeida C.C.S."/>
            <person name="Simkova H."/>
            <person name="Souza G."/>
            <person name="Pedrosa-Harand A."/>
            <person name="Macas J."/>
            <person name="Mayer K.F.X."/>
            <person name="Houben A."/>
            <person name="Marques A."/>
        </authorList>
    </citation>
    <scope>NUCLEOTIDE SEQUENCE</scope>
    <source>
        <strain evidence="7">RhyBre1mFocal</strain>
    </source>
</reference>
<accession>A0A9Q0HKL0</accession>
<keyword evidence="3" id="KW-0677">Repeat</keyword>
<feature type="domain" description="Disease resistance N-terminal" evidence="6">
    <location>
        <begin position="14"/>
        <end position="94"/>
    </location>
</feature>
<gene>
    <name evidence="7" type="ORF">LUZ63_013836</name>
</gene>
<dbReference type="GO" id="GO:0000166">
    <property type="term" value="F:nucleotide binding"/>
    <property type="evidence" value="ECO:0007669"/>
    <property type="project" value="UniProtKB-KW"/>
</dbReference>
<protein>
    <recommendedName>
        <fullName evidence="6">Disease resistance N-terminal domain-containing protein</fullName>
    </recommendedName>
</protein>
<keyword evidence="2" id="KW-0433">Leucine-rich repeat</keyword>
<dbReference type="GO" id="GO:0006952">
    <property type="term" value="P:defense response"/>
    <property type="evidence" value="ECO:0007669"/>
    <property type="project" value="UniProtKB-KW"/>
</dbReference>
<comment type="caution">
    <text evidence="7">The sequence shown here is derived from an EMBL/GenBank/DDBJ whole genome shotgun (WGS) entry which is preliminary data.</text>
</comment>
<dbReference type="AlphaFoldDB" id="A0A9Q0HKL0"/>
<sequence>MAMILKDFAGNDVSSRLAKIAADKVGMLLGIPGEIEKLVNTVRDIQCVLSDVERKQIESSAIQRWLMELKDVMYDAEDLIDTWQIKTEDSKSSWGVSLLSFFSNTKFAHEIGTKIKELNPRG</sequence>
<keyword evidence="8" id="KW-1185">Reference proteome</keyword>
<evidence type="ECO:0000256" key="4">
    <source>
        <dbReference type="ARBA" id="ARBA00022741"/>
    </source>
</evidence>
<dbReference type="CDD" id="cd14798">
    <property type="entry name" value="RX-CC_like"/>
    <property type="match status" value="1"/>
</dbReference>